<evidence type="ECO:0000313" key="2">
    <source>
        <dbReference type="Proteomes" id="UP000019376"/>
    </source>
</evidence>
<accession>S7ZW14</accession>
<keyword evidence="2" id="KW-1185">Reference proteome</keyword>
<proteinExistence type="predicted"/>
<evidence type="ECO:0000313" key="1">
    <source>
        <dbReference type="EMBL" id="EPS34910.1"/>
    </source>
</evidence>
<name>S7ZW14_PENO1</name>
<sequence length="54" mass="6014">MAIIMKQSSDHKFKVGSFTLPTLPRMDQVCQGLRPEAAEIKSNQKKDAARRLAA</sequence>
<protein>
    <submittedName>
        <fullName evidence="1">Uncharacterized protein</fullName>
    </submittedName>
</protein>
<organism evidence="1 2">
    <name type="scientific">Penicillium oxalicum (strain 114-2 / CGMCC 5302)</name>
    <name type="common">Penicillium decumbens</name>
    <dbReference type="NCBI Taxonomy" id="933388"/>
    <lineage>
        <taxon>Eukaryota</taxon>
        <taxon>Fungi</taxon>
        <taxon>Dikarya</taxon>
        <taxon>Ascomycota</taxon>
        <taxon>Pezizomycotina</taxon>
        <taxon>Eurotiomycetes</taxon>
        <taxon>Eurotiomycetidae</taxon>
        <taxon>Eurotiales</taxon>
        <taxon>Aspergillaceae</taxon>
        <taxon>Penicillium</taxon>
    </lineage>
</organism>
<dbReference type="HOGENOM" id="CLU_3051085_0_0_1"/>
<dbReference type="AlphaFoldDB" id="S7ZW14"/>
<gene>
    <name evidence="1" type="ORF">PDE_09874</name>
</gene>
<dbReference type="Proteomes" id="UP000019376">
    <property type="component" value="Unassembled WGS sequence"/>
</dbReference>
<reference evidence="1 2" key="1">
    <citation type="journal article" date="2013" name="PLoS ONE">
        <title>Genomic and secretomic analyses reveal unique features of the lignocellulolytic enzyme system of Penicillium decumbens.</title>
        <authorList>
            <person name="Liu G."/>
            <person name="Zhang L."/>
            <person name="Wei X."/>
            <person name="Zou G."/>
            <person name="Qin Y."/>
            <person name="Ma L."/>
            <person name="Li J."/>
            <person name="Zheng H."/>
            <person name="Wang S."/>
            <person name="Wang C."/>
            <person name="Xun L."/>
            <person name="Zhao G.-P."/>
            <person name="Zhou Z."/>
            <person name="Qu Y."/>
        </authorList>
    </citation>
    <scope>NUCLEOTIDE SEQUENCE [LARGE SCALE GENOMIC DNA]</scope>
    <source>
        <strain evidence="2">114-2 / CGMCC 5302</strain>
    </source>
</reference>
<dbReference type="EMBL" id="KB644415">
    <property type="protein sequence ID" value="EPS34910.1"/>
    <property type="molecule type" value="Genomic_DNA"/>
</dbReference>